<evidence type="ECO:0000256" key="1">
    <source>
        <dbReference type="SAM" id="SignalP"/>
    </source>
</evidence>
<proteinExistence type="predicted"/>
<dbReference type="EMBL" id="JAQJZL010000011">
    <property type="protein sequence ID" value="KAJ6034190.1"/>
    <property type="molecule type" value="Genomic_DNA"/>
</dbReference>
<evidence type="ECO:0000313" key="2">
    <source>
        <dbReference type="EMBL" id="KAJ6034190.1"/>
    </source>
</evidence>
<comment type="caution">
    <text evidence="3">The sequence shown here is derived from an EMBL/GenBank/DDBJ whole genome shotgun (WGS) entry which is preliminary data.</text>
</comment>
<organism evidence="3 4">
    <name type="scientific">Penicillium canescens</name>
    <dbReference type="NCBI Taxonomy" id="5083"/>
    <lineage>
        <taxon>Eukaryota</taxon>
        <taxon>Fungi</taxon>
        <taxon>Dikarya</taxon>
        <taxon>Ascomycota</taxon>
        <taxon>Pezizomycotina</taxon>
        <taxon>Eurotiomycetes</taxon>
        <taxon>Eurotiomycetidae</taxon>
        <taxon>Eurotiales</taxon>
        <taxon>Aspergillaceae</taxon>
        <taxon>Penicillium</taxon>
    </lineage>
</organism>
<name>A0AAD6I8H9_PENCN</name>
<reference evidence="3" key="2">
    <citation type="submission" date="2023-01" db="EMBL/GenBank/DDBJ databases">
        <authorList>
            <person name="Petersen C."/>
        </authorList>
    </citation>
    <scope>NUCLEOTIDE SEQUENCE</scope>
    <source>
        <strain evidence="3">IBT 15450</strain>
    </source>
</reference>
<keyword evidence="4" id="KW-1185">Reference proteome</keyword>
<dbReference type="AlphaFoldDB" id="A0AAD6I8H9"/>
<feature type="chain" id="PRO_5042441484" evidence="1">
    <location>
        <begin position="33"/>
        <end position="146"/>
    </location>
</feature>
<dbReference type="Proteomes" id="UP001219568">
    <property type="component" value="Unassembled WGS sequence"/>
</dbReference>
<evidence type="ECO:0000313" key="4">
    <source>
        <dbReference type="Proteomes" id="UP001219568"/>
    </source>
</evidence>
<sequence>MRTISYFPPGVRPKQALLATVVMLRLAMHCDAAVQCTVINSPNCGSNHHRQTHKLPTNVGSTYYADGFHGGTMYAKFQSSTAVNGNSRYHDLTYNFNLGSYDGTYWVRLPTAIGGGTECYAVYKNCDVTVDFWDMTEPVPSSYQLT</sequence>
<feature type="signal peptide" evidence="1">
    <location>
        <begin position="1"/>
        <end position="32"/>
    </location>
</feature>
<protein>
    <submittedName>
        <fullName evidence="3">Uncharacterized protein</fullName>
    </submittedName>
</protein>
<dbReference type="EMBL" id="JAQJZL010000009">
    <property type="protein sequence ID" value="KAJ6037852.1"/>
    <property type="molecule type" value="Genomic_DNA"/>
</dbReference>
<reference evidence="3" key="1">
    <citation type="journal article" date="2023" name="IMA Fungus">
        <title>Comparative genomic study of the Penicillium genus elucidates a diverse pangenome and 15 lateral gene transfer events.</title>
        <authorList>
            <person name="Petersen C."/>
            <person name="Sorensen T."/>
            <person name="Nielsen M.R."/>
            <person name="Sondergaard T.E."/>
            <person name="Sorensen J.L."/>
            <person name="Fitzpatrick D.A."/>
            <person name="Frisvad J.C."/>
            <person name="Nielsen K.L."/>
        </authorList>
    </citation>
    <scope>NUCLEOTIDE SEQUENCE</scope>
    <source>
        <strain evidence="3">IBT 15450</strain>
    </source>
</reference>
<accession>A0AAD6I8H9</accession>
<keyword evidence="1" id="KW-0732">Signal</keyword>
<evidence type="ECO:0000313" key="3">
    <source>
        <dbReference type="EMBL" id="KAJ6037852.1"/>
    </source>
</evidence>
<gene>
    <name evidence="3" type="ORF">N7460_007623</name>
    <name evidence="2" type="ORF">N7460_009902</name>
</gene>